<dbReference type="GO" id="GO:0016757">
    <property type="term" value="F:glycosyltransferase activity"/>
    <property type="evidence" value="ECO:0007669"/>
    <property type="project" value="UniProtKB-KW"/>
</dbReference>
<gene>
    <name evidence="10" type="ORF">CAPTEDRAFT_225389</name>
</gene>
<keyword evidence="12" id="KW-1185">Reference proteome</keyword>
<keyword evidence="8" id="KW-0732">Signal</keyword>
<sequence length="403" mass="46372">MELKVLVSIVLFIDSVVSTSDQPFDYNSQGTVVAKLGTSHGSYCTITNAIFDANSKQFVYKNYNSDHESCKGRLPTLWSVQNRVSISDLQCHKTYDVGHTYTVFFFYASSYYHLHTETLMPLYAATEWPKSSQMAERVWEKAMPFRTNEGQQIFMPVATVNNQNMKIDWNTTAFDKDDSFWVQMAQFPARNHTFLPLTENVAANGENICFKKLNIGMISYNNTNPSFIKAFGSYVKKELGIKPLPPFDQPVIGLIRRTNRRRILNEFELTKALNKVAKTVVLDFYYMDYYEQVRAMQQLSVLIGMNGAGLINAVYLPSYAVAVQLVPYKANVNWRFYGDMLRARGPYMEWHNKDKSRHRQNLELDPSNSNADTDIDIEEIVDLARSAIGMAEEHRMMVYRNEL</sequence>
<keyword evidence="7" id="KW-0325">Glycoprotein</keyword>
<evidence type="ECO:0000313" key="10">
    <source>
        <dbReference type="EMBL" id="ELU00677.1"/>
    </source>
</evidence>
<dbReference type="EMBL" id="KB305767">
    <property type="protein sequence ID" value="ELU00677.1"/>
    <property type="molecule type" value="Genomic_DNA"/>
</dbReference>
<proteinExistence type="predicted"/>
<dbReference type="Pfam" id="PF04577">
    <property type="entry name" value="Glyco_transf_61"/>
    <property type="match status" value="1"/>
</dbReference>
<keyword evidence="2" id="KW-0328">Glycosyltransferase</keyword>
<evidence type="ECO:0000256" key="3">
    <source>
        <dbReference type="ARBA" id="ARBA00022679"/>
    </source>
</evidence>
<organism evidence="10">
    <name type="scientific">Capitella teleta</name>
    <name type="common">Polychaete worm</name>
    <dbReference type="NCBI Taxonomy" id="283909"/>
    <lineage>
        <taxon>Eukaryota</taxon>
        <taxon>Metazoa</taxon>
        <taxon>Spiralia</taxon>
        <taxon>Lophotrochozoa</taxon>
        <taxon>Annelida</taxon>
        <taxon>Polychaeta</taxon>
        <taxon>Sedentaria</taxon>
        <taxon>Scolecida</taxon>
        <taxon>Capitellidae</taxon>
        <taxon>Capitella</taxon>
    </lineage>
</organism>
<dbReference type="PANTHER" id="PTHR20961:SF38">
    <property type="entry name" value="PROTEIN O-LINKED-MANNOSE BETA-1,4-N-ACETYLGLUCOSAMINYLTRANSFERASE 2"/>
    <property type="match status" value="1"/>
</dbReference>
<evidence type="ECO:0000256" key="6">
    <source>
        <dbReference type="ARBA" id="ARBA00023136"/>
    </source>
</evidence>
<dbReference type="STRING" id="283909.R7UBN2"/>
<evidence type="ECO:0000256" key="7">
    <source>
        <dbReference type="ARBA" id="ARBA00023180"/>
    </source>
</evidence>
<evidence type="ECO:0000313" key="12">
    <source>
        <dbReference type="Proteomes" id="UP000014760"/>
    </source>
</evidence>
<feature type="signal peptide" evidence="8">
    <location>
        <begin position="1"/>
        <end position="18"/>
    </location>
</feature>
<dbReference type="OrthoDB" id="529273at2759"/>
<dbReference type="GO" id="GO:0016020">
    <property type="term" value="C:membrane"/>
    <property type="evidence" value="ECO:0007669"/>
    <property type="project" value="UniProtKB-SubCell"/>
</dbReference>
<evidence type="ECO:0000256" key="2">
    <source>
        <dbReference type="ARBA" id="ARBA00022676"/>
    </source>
</evidence>
<evidence type="ECO:0000256" key="4">
    <source>
        <dbReference type="ARBA" id="ARBA00022692"/>
    </source>
</evidence>
<reference evidence="10 12" key="2">
    <citation type="journal article" date="2013" name="Nature">
        <title>Insights into bilaterian evolution from three spiralian genomes.</title>
        <authorList>
            <person name="Simakov O."/>
            <person name="Marletaz F."/>
            <person name="Cho S.J."/>
            <person name="Edsinger-Gonzales E."/>
            <person name="Havlak P."/>
            <person name="Hellsten U."/>
            <person name="Kuo D.H."/>
            <person name="Larsson T."/>
            <person name="Lv J."/>
            <person name="Arendt D."/>
            <person name="Savage R."/>
            <person name="Osoegawa K."/>
            <person name="de Jong P."/>
            <person name="Grimwood J."/>
            <person name="Chapman J.A."/>
            <person name="Shapiro H."/>
            <person name="Aerts A."/>
            <person name="Otillar R.P."/>
            <person name="Terry A.Y."/>
            <person name="Boore J.L."/>
            <person name="Grigoriev I.V."/>
            <person name="Lindberg D.R."/>
            <person name="Seaver E.C."/>
            <person name="Weisblat D.A."/>
            <person name="Putnam N.H."/>
            <person name="Rokhsar D.S."/>
        </authorList>
    </citation>
    <scope>NUCLEOTIDE SEQUENCE</scope>
    <source>
        <strain evidence="10 12">I ESC-2004</strain>
    </source>
</reference>
<dbReference type="EnsemblMetazoa" id="CapteT225389">
    <property type="protein sequence ID" value="CapteP225389"/>
    <property type="gene ID" value="CapteG225389"/>
</dbReference>
<evidence type="ECO:0000256" key="1">
    <source>
        <dbReference type="ARBA" id="ARBA00004167"/>
    </source>
</evidence>
<name>R7UBN2_CAPTE</name>
<evidence type="ECO:0000256" key="5">
    <source>
        <dbReference type="ARBA" id="ARBA00022989"/>
    </source>
</evidence>
<dbReference type="EMBL" id="AMQN01009595">
    <property type="status" value="NOT_ANNOTATED_CDS"/>
    <property type="molecule type" value="Genomic_DNA"/>
</dbReference>
<dbReference type="PANTHER" id="PTHR20961">
    <property type="entry name" value="GLYCOSYLTRANSFERASE"/>
    <property type="match status" value="1"/>
</dbReference>
<dbReference type="AlphaFoldDB" id="R7UBN2"/>
<keyword evidence="6" id="KW-0472">Membrane</keyword>
<accession>R7UBN2</accession>
<keyword evidence="3" id="KW-0808">Transferase</keyword>
<evidence type="ECO:0000256" key="8">
    <source>
        <dbReference type="SAM" id="SignalP"/>
    </source>
</evidence>
<reference evidence="12" key="1">
    <citation type="submission" date="2012-12" db="EMBL/GenBank/DDBJ databases">
        <authorList>
            <person name="Hellsten U."/>
            <person name="Grimwood J."/>
            <person name="Chapman J.A."/>
            <person name="Shapiro H."/>
            <person name="Aerts A."/>
            <person name="Otillar R.P."/>
            <person name="Terry A.Y."/>
            <person name="Boore J.L."/>
            <person name="Simakov O."/>
            <person name="Marletaz F."/>
            <person name="Cho S.-J."/>
            <person name="Edsinger-Gonzales E."/>
            <person name="Havlak P."/>
            <person name="Kuo D.-H."/>
            <person name="Larsson T."/>
            <person name="Lv J."/>
            <person name="Arendt D."/>
            <person name="Savage R."/>
            <person name="Osoegawa K."/>
            <person name="de Jong P."/>
            <person name="Lindberg D.R."/>
            <person name="Seaver E.C."/>
            <person name="Weisblat D.A."/>
            <person name="Putnam N.H."/>
            <person name="Grigoriev I.V."/>
            <person name="Rokhsar D.S."/>
        </authorList>
    </citation>
    <scope>NUCLEOTIDE SEQUENCE</scope>
    <source>
        <strain evidence="12">I ESC-2004</strain>
    </source>
</reference>
<dbReference type="OMA" id="FHLHYDM"/>
<dbReference type="InterPro" id="IPR007657">
    <property type="entry name" value="Glycosyltransferase_61"/>
</dbReference>
<comment type="subcellular location">
    <subcellularLocation>
        <location evidence="1">Membrane</location>
        <topology evidence="1">Single-pass membrane protein</topology>
    </subcellularLocation>
</comment>
<dbReference type="InterPro" id="IPR049625">
    <property type="entry name" value="Glyco_transf_61_cat"/>
</dbReference>
<keyword evidence="5" id="KW-1133">Transmembrane helix</keyword>
<feature type="chain" id="PRO_5008787846" description="Glycosyltransferase 61 catalytic domain-containing protein" evidence="8">
    <location>
        <begin position="19"/>
        <end position="403"/>
    </location>
</feature>
<evidence type="ECO:0000313" key="11">
    <source>
        <dbReference type="EnsemblMetazoa" id="CapteP225389"/>
    </source>
</evidence>
<protein>
    <recommendedName>
        <fullName evidence="9">Glycosyltransferase 61 catalytic domain-containing protein</fullName>
    </recommendedName>
</protein>
<feature type="domain" description="Glycosyltransferase 61 catalytic" evidence="9">
    <location>
        <begin position="111"/>
        <end position="319"/>
    </location>
</feature>
<dbReference type="HOGENOM" id="CLU_678498_0_0_1"/>
<reference evidence="11" key="3">
    <citation type="submission" date="2015-06" db="UniProtKB">
        <authorList>
            <consortium name="EnsemblMetazoa"/>
        </authorList>
    </citation>
    <scope>IDENTIFICATION</scope>
</reference>
<evidence type="ECO:0000259" key="9">
    <source>
        <dbReference type="Pfam" id="PF04577"/>
    </source>
</evidence>
<keyword evidence="4" id="KW-0812">Transmembrane</keyword>
<dbReference type="Proteomes" id="UP000014760">
    <property type="component" value="Unassembled WGS sequence"/>
</dbReference>